<proteinExistence type="inferred from homology"/>
<keyword evidence="12 13" id="KW-0407">Ion channel</keyword>
<keyword evidence="8 13" id="KW-0472">Membrane</keyword>
<dbReference type="GO" id="GO:0016020">
    <property type="term" value="C:membrane"/>
    <property type="evidence" value="ECO:0007669"/>
    <property type="project" value="UniProtKB-SubCell"/>
</dbReference>
<dbReference type="CDD" id="cd13686">
    <property type="entry name" value="GluR_Plant"/>
    <property type="match status" value="1"/>
</dbReference>
<evidence type="ECO:0000256" key="5">
    <source>
        <dbReference type="ARBA" id="ARBA00022729"/>
    </source>
</evidence>
<feature type="chain" id="PRO_5043776316" description="Glutamate receptor" evidence="16">
    <location>
        <begin position="32"/>
        <end position="864"/>
    </location>
</feature>
<evidence type="ECO:0000256" key="7">
    <source>
        <dbReference type="ARBA" id="ARBA00023065"/>
    </source>
</evidence>
<keyword evidence="19" id="KW-1185">Reference proteome</keyword>
<dbReference type="Gene3D" id="1.10.287.70">
    <property type="match status" value="1"/>
</dbReference>
<keyword evidence="4 15" id="KW-0812">Transmembrane</keyword>
<evidence type="ECO:0000256" key="12">
    <source>
        <dbReference type="ARBA" id="ARBA00023303"/>
    </source>
</evidence>
<evidence type="ECO:0000259" key="17">
    <source>
        <dbReference type="SMART" id="SM00079"/>
    </source>
</evidence>
<dbReference type="FunFam" id="3.40.50.2300:FF:000188">
    <property type="entry name" value="Glutamate receptor"/>
    <property type="match status" value="1"/>
</dbReference>
<dbReference type="Pfam" id="PF00060">
    <property type="entry name" value="Lig_chan"/>
    <property type="match status" value="1"/>
</dbReference>
<feature type="transmembrane region" description="Helical" evidence="15">
    <location>
        <begin position="624"/>
        <end position="642"/>
    </location>
</feature>
<dbReference type="SMART" id="SM00079">
    <property type="entry name" value="PBPe"/>
    <property type="match status" value="1"/>
</dbReference>
<feature type="disulfide bond" evidence="14">
    <location>
        <begin position="729"/>
        <end position="784"/>
    </location>
</feature>
<protein>
    <recommendedName>
        <fullName evidence="13">Glutamate receptor</fullName>
    </recommendedName>
</protein>
<comment type="subcellular location">
    <subcellularLocation>
        <location evidence="1">Membrane</location>
        <topology evidence="1">Multi-pass membrane protein</topology>
    </subcellularLocation>
</comment>
<dbReference type="Pfam" id="PF01094">
    <property type="entry name" value="ANF_receptor"/>
    <property type="match status" value="1"/>
</dbReference>
<dbReference type="Proteomes" id="UP001159364">
    <property type="component" value="Linkage Group LG05"/>
</dbReference>
<evidence type="ECO:0000256" key="11">
    <source>
        <dbReference type="ARBA" id="ARBA00023286"/>
    </source>
</evidence>
<evidence type="ECO:0000256" key="1">
    <source>
        <dbReference type="ARBA" id="ARBA00004141"/>
    </source>
</evidence>
<dbReference type="PANTHER" id="PTHR34836">
    <property type="entry name" value="OS06G0188250 PROTEIN"/>
    <property type="match status" value="1"/>
</dbReference>
<name>A0AAV8TEW1_9ROSI</name>
<comment type="similarity">
    <text evidence="2 13">Belongs to the glutamate-gated ion channel (TC 1.A.10.1) family.</text>
</comment>
<keyword evidence="10" id="KW-0325">Glycoprotein</keyword>
<evidence type="ECO:0000256" key="10">
    <source>
        <dbReference type="ARBA" id="ARBA00023180"/>
    </source>
</evidence>
<dbReference type="CDD" id="cd19990">
    <property type="entry name" value="PBP1_GABAb_receptor_plant"/>
    <property type="match status" value="1"/>
</dbReference>
<dbReference type="InterPro" id="IPR028082">
    <property type="entry name" value="Peripla_BP_I"/>
</dbReference>
<evidence type="ECO:0000256" key="8">
    <source>
        <dbReference type="ARBA" id="ARBA00023136"/>
    </source>
</evidence>
<organism evidence="18 19">
    <name type="scientific">Erythroxylum novogranatense</name>
    <dbReference type="NCBI Taxonomy" id="1862640"/>
    <lineage>
        <taxon>Eukaryota</taxon>
        <taxon>Viridiplantae</taxon>
        <taxon>Streptophyta</taxon>
        <taxon>Embryophyta</taxon>
        <taxon>Tracheophyta</taxon>
        <taxon>Spermatophyta</taxon>
        <taxon>Magnoliopsida</taxon>
        <taxon>eudicotyledons</taxon>
        <taxon>Gunneridae</taxon>
        <taxon>Pentapetalae</taxon>
        <taxon>rosids</taxon>
        <taxon>fabids</taxon>
        <taxon>Malpighiales</taxon>
        <taxon>Erythroxylaceae</taxon>
        <taxon>Erythroxylum</taxon>
    </lineage>
</organism>
<dbReference type="SUPFAM" id="SSF53850">
    <property type="entry name" value="Periplasmic binding protein-like II"/>
    <property type="match status" value="1"/>
</dbReference>
<keyword evidence="7 13" id="KW-0406">Ion transport</keyword>
<evidence type="ECO:0000256" key="4">
    <source>
        <dbReference type="ARBA" id="ARBA00022692"/>
    </source>
</evidence>
<keyword evidence="6 15" id="KW-1133">Transmembrane helix</keyword>
<evidence type="ECO:0000313" key="19">
    <source>
        <dbReference type="Proteomes" id="UP001159364"/>
    </source>
</evidence>
<dbReference type="SUPFAM" id="SSF53822">
    <property type="entry name" value="Periplasmic binding protein-like I"/>
    <property type="match status" value="1"/>
</dbReference>
<evidence type="ECO:0000256" key="13">
    <source>
        <dbReference type="PIRNR" id="PIRNR037090"/>
    </source>
</evidence>
<dbReference type="InterPro" id="IPR015683">
    <property type="entry name" value="Ionotropic_Glu_rcpt"/>
</dbReference>
<dbReference type="Gene3D" id="3.40.50.2300">
    <property type="match status" value="2"/>
</dbReference>
<dbReference type="InterPro" id="IPR017103">
    <property type="entry name" value="Iontropic_Glu_rcpt_pln"/>
</dbReference>
<evidence type="ECO:0000313" key="18">
    <source>
        <dbReference type="EMBL" id="KAJ8765253.1"/>
    </source>
</evidence>
<keyword evidence="5 16" id="KW-0732">Signal</keyword>
<feature type="domain" description="Ionotropic glutamate receptor C-terminal" evidence="17">
    <location>
        <begin position="443"/>
        <end position="781"/>
    </location>
</feature>
<keyword evidence="3 13" id="KW-0813">Transport</keyword>
<keyword evidence="11 13" id="KW-1071">Ligand-gated ion channel</keyword>
<dbReference type="AlphaFoldDB" id="A0AAV8TEW1"/>
<dbReference type="PANTHER" id="PTHR34836:SF9">
    <property type="entry name" value="RECEPTOR LIGAND BINDING REGION DOMAIN-CONTAINING PROTEIN"/>
    <property type="match status" value="1"/>
</dbReference>
<dbReference type="EMBL" id="JAIWQS010000005">
    <property type="protein sequence ID" value="KAJ8765253.1"/>
    <property type="molecule type" value="Genomic_DNA"/>
</dbReference>
<evidence type="ECO:0000256" key="2">
    <source>
        <dbReference type="ARBA" id="ARBA00008685"/>
    </source>
</evidence>
<evidence type="ECO:0000256" key="16">
    <source>
        <dbReference type="SAM" id="SignalP"/>
    </source>
</evidence>
<dbReference type="InterPro" id="IPR001828">
    <property type="entry name" value="ANF_lig-bd_rcpt"/>
</dbReference>
<dbReference type="GO" id="GO:0015276">
    <property type="term" value="F:ligand-gated monoatomic ion channel activity"/>
    <property type="evidence" value="ECO:0007669"/>
    <property type="project" value="InterPro"/>
</dbReference>
<keyword evidence="14" id="KW-1015">Disulfide bond</keyword>
<dbReference type="InterPro" id="IPR044440">
    <property type="entry name" value="GABAb_receptor_plant_PBP1"/>
</dbReference>
<feature type="transmembrane region" description="Helical" evidence="15">
    <location>
        <begin position="564"/>
        <end position="582"/>
    </location>
</feature>
<dbReference type="Gene3D" id="3.40.190.10">
    <property type="entry name" value="Periplasmic binding protein-like II"/>
    <property type="match status" value="1"/>
</dbReference>
<dbReference type="FunFam" id="3.40.190.10:FF:000054">
    <property type="entry name" value="Glutamate receptor"/>
    <property type="match status" value="1"/>
</dbReference>
<evidence type="ECO:0000256" key="6">
    <source>
        <dbReference type="ARBA" id="ARBA00022989"/>
    </source>
</evidence>
<evidence type="ECO:0000256" key="3">
    <source>
        <dbReference type="ARBA" id="ARBA00022448"/>
    </source>
</evidence>
<gene>
    <name evidence="18" type="ORF">K2173_011933</name>
</gene>
<comment type="caution">
    <text evidence="18">The sequence shown here is derived from an EMBL/GenBank/DDBJ whole genome shotgun (WGS) entry which is preliminary data.</text>
</comment>
<feature type="signal peptide" evidence="16">
    <location>
        <begin position="1"/>
        <end position="31"/>
    </location>
</feature>
<dbReference type="InterPro" id="IPR001320">
    <property type="entry name" value="Iontro_rcpt_C"/>
</dbReference>
<comment type="function">
    <text evidence="13">Glutamate-gated receptor that probably acts as non-selective cation channel.</text>
</comment>
<evidence type="ECO:0000256" key="15">
    <source>
        <dbReference type="SAM" id="Phobius"/>
    </source>
</evidence>
<dbReference type="PIRSF" id="PIRSF037090">
    <property type="entry name" value="Iontro_Glu-like_rcpt_pln"/>
    <property type="match status" value="1"/>
</dbReference>
<accession>A0AAV8TEW1</accession>
<evidence type="ECO:0000256" key="14">
    <source>
        <dbReference type="PIRSR" id="PIRSR037090-50"/>
    </source>
</evidence>
<reference evidence="18 19" key="1">
    <citation type="submission" date="2021-09" db="EMBL/GenBank/DDBJ databases">
        <title>Genomic insights and catalytic innovation underlie evolution of tropane alkaloids biosynthesis.</title>
        <authorList>
            <person name="Wang Y.-J."/>
            <person name="Tian T."/>
            <person name="Huang J.-P."/>
            <person name="Huang S.-X."/>
        </authorList>
    </citation>
    <scope>NUCLEOTIDE SEQUENCE [LARGE SCALE GENOMIC DNA]</scope>
    <source>
        <strain evidence="18">KIB-2018</strain>
        <tissue evidence="18">Leaf</tissue>
    </source>
</reference>
<evidence type="ECO:0000256" key="9">
    <source>
        <dbReference type="ARBA" id="ARBA00023170"/>
    </source>
</evidence>
<sequence>MHTKFKANMGSSFSSLLAFLLAFSHISGANASGSFVESKHSKHILGAIVDNSSRSGKEIGVSLQMALEDANKLSNQNLILHIRNSNGDPLEATAAAQALIKQGVKLIIGPLTWEETSLVAEVGSGNQIPVFSSVESAPSWAFERWPFLVQASPNKHAQMKAVAAILKSWEWTQVNVIHEDTDFSVTGIMPHLSEALKEANVEVSDVLTLPPFDSSSVSKELERLKGSQCRVFVVHLSFPLAVRFFERAKQMKMMEKDYVWITTDGFTNLVYSFNKSILSSTQGILGIKDHFPENEPHLQSFGKRFSRRFSLEYPEEYNYDPGIYAVQAYDALSTVALAMRQNERKGQDLLHKILHTTFDGLTGKIQFINQKLPPMQTFQIINVIGNGYQEIGFWSDGFGFSDTVNSNVTSNSSMKALVQVIWPGGSSSTPQGWTVSTNSKPLMIGVPNGSIFKQFVGVDYDFTRNVTTFRGYAIELFKAVREELPFDLPYQFVPSNDTYTRLVEQIHLKKFDAVVGDISIVSTRLQFADFTHPYTEAELVMIVPVRSKLGNKAWLFARPYTRSMWMLIFIMNLYNGFVVWLIERDHCSELRGSVLNQMGTLSWLSFSTLFSFHGSKLRSNLSRMAILVWLFWALVITQTYTANLSSILTVPQLEPTVDSIESLQSNNAVIGHFKISYVANYLEDVYKFNPKNIRNYTSPEDCIKDLRNKEIAAVFVAKPWAKILMARYCRGFTIAKPSVKIGGFAFAFPKGSPLLRPVTDALVRVSESGRQEELEKQMFASQKCVDLEQDDNSSLNVGSFWMLFVFTGSASTVALIIYIIRKLKQPMLVHRVRRQRTRSGIKVAKNHTSSSRIIYSKSSIKCIV</sequence>
<dbReference type="FunFam" id="1.10.287.70:FF:000172">
    <property type="entry name" value="Glutamate receptor"/>
    <property type="match status" value="1"/>
</dbReference>
<feature type="transmembrane region" description="Helical" evidence="15">
    <location>
        <begin position="800"/>
        <end position="820"/>
    </location>
</feature>
<keyword evidence="9 13" id="KW-0675">Receptor</keyword>